<evidence type="ECO:0000256" key="3">
    <source>
        <dbReference type="ARBA" id="ARBA00023274"/>
    </source>
</evidence>
<sequence length="64" mass="7354">MAKTKKIKVIQTKSVIDRPKDQKLTIEALGLGRPNYFKLHNDTPQIRGMIKKVAHLVDVQEIEE</sequence>
<name>A0A0W8FWC2_9ZZZZ</name>
<dbReference type="GO" id="GO:0006412">
    <property type="term" value="P:translation"/>
    <property type="evidence" value="ECO:0007669"/>
    <property type="project" value="InterPro"/>
</dbReference>
<dbReference type="PANTHER" id="PTHR15892">
    <property type="entry name" value="MITOCHONDRIAL RIBOSOMAL PROTEIN L30"/>
    <property type="match status" value="1"/>
</dbReference>
<gene>
    <name evidence="5" type="ORF">ASZ90_004970</name>
</gene>
<dbReference type="SUPFAM" id="SSF55129">
    <property type="entry name" value="Ribosomal protein L30p/L7e"/>
    <property type="match status" value="1"/>
</dbReference>
<keyword evidence="2 5" id="KW-0689">Ribosomal protein</keyword>
<evidence type="ECO:0000313" key="5">
    <source>
        <dbReference type="EMBL" id="KUG25211.1"/>
    </source>
</evidence>
<proteinExistence type="inferred from homology"/>
<dbReference type="GO" id="GO:0022625">
    <property type="term" value="C:cytosolic large ribosomal subunit"/>
    <property type="evidence" value="ECO:0007669"/>
    <property type="project" value="TreeGrafter"/>
</dbReference>
<dbReference type="NCBIfam" id="TIGR01308">
    <property type="entry name" value="rpmD_bact"/>
    <property type="match status" value="1"/>
</dbReference>
<dbReference type="Pfam" id="PF00327">
    <property type="entry name" value="Ribosomal_L30"/>
    <property type="match status" value="1"/>
</dbReference>
<dbReference type="GO" id="GO:0003735">
    <property type="term" value="F:structural constituent of ribosome"/>
    <property type="evidence" value="ECO:0007669"/>
    <property type="project" value="InterPro"/>
</dbReference>
<dbReference type="Gene3D" id="3.30.1390.20">
    <property type="entry name" value="Ribosomal protein L30, ferredoxin-like fold domain"/>
    <property type="match status" value="1"/>
</dbReference>
<dbReference type="AlphaFoldDB" id="A0A0W8FWC2"/>
<dbReference type="PANTHER" id="PTHR15892:SF2">
    <property type="entry name" value="LARGE RIBOSOMAL SUBUNIT PROTEIN UL30M"/>
    <property type="match status" value="1"/>
</dbReference>
<feature type="domain" description="Large ribosomal subunit protein uL30-like ferredoxin-like fold" evidence="4">
    <location>
        <begin position="7"/>
        <end position="57"/>
    </location>
</feature>
<keyword evidence="3" id="KW-0687">Ribonucleoprotein</keyword>
<comment type="caution">
    <text evidence="5">The sequence shown here is derived from an EMBL/GenBank/DDBJ whole genome shotgun (WGS) entry which is preliminary data.</text>
</comment>
<dbReference type="InterPro" id="IPR036919">
    <property type="entry name" value="Ribo_uL30_ferredoxin-like_sf"/>
</dbReference>
<organism evidence="5">
    <name type="scientific">hydrocarbon metagenome</name>
    <dbReference type="NCBI Taxonomy" id="938273"/>
    <lineage>
        <taxon>unclassified sequences</taxon>
        <taxon>metagenomes</taxon>
        <taxon>ecological metagenomes</taxon>
    </lineage>
</organism>
<evidence type="ECO:0000259" key="4">
    <source>
        <dbReference type="Pfam" id="PF00327"/>
    </source>
</evidence>
<dbReference type="CDD" id="cd01658">
    <property type="entry name" value="Ribosomal_L30"/>
    <property type="match status" value="1"/>
</dbReference>
<protein>
    <submittedName>
        <fullName evidence="5">Lsu ribosomal protein l30p (L7e)</fullName>
    </submittedName>
</protein>
<dbReference type="PIRSF" id="PIRSF002211">
    <property type="entry name" value="Ribosomal_L30_bac-type"/>
    <property type="match status" value="1"/>
</dbReference>
<dbReference type="EMBL" id="LNQE01000745">
    <property type="protein sequence ID" value="KUG25211.1"/>
    <property type="molecule type" value="Genomic_DNA"/>
</dbReference>
<dbReference type="InterPro" id="IPR005996">
    <property type="entry name" value="Ribosomal_uL30_bac-type"/>
</dbReference>
<accession>A0A0W8FWC2</accession>
<comment type="similarity">
    <text evidence="1">Belongs to the universal ribosomal protein uL30 family.</text>
</comment>
<dbReference type="InterPro" id="IPR016082">
    <property type="entry name" value="Ribosomal_uL30_ferredoxin-like"/>
</dbReference>
<reference evidence="5" key="1">
    <citation type="journal article" date="2015" name="Proc. Natl. Acad. Sci. U.S.A.">
        <title>Networks of energetic and metabolic interactions define dynamics in microbial communities.</title>
        <authorList>
            <person name="Embree M."/>
            <person name="Liu J.K."/>
            <person name="Al-Bassam M.M."/>
            <person name="Zengler K."/>
        </authorList>
    </citation>
    <scope>NUCLEOTIDE SEQUENCE</scope>
</reference>
<evidence type="ECO:0000256" key="1">
    <source>
        <dbReference type="ARBA" id="ARBA00007594"/>
    </source>
</evidence>
<evidence type="ECO:0000256" key="2">
    <source>
        <dbReference type="ARBA" id="ARBA00022980"/>
    </source>
</evidence>
<dbReference type="HAMAP" id="MF_01371_B">
    <property type="entry name" value="Ribosomal_uL30_B"/>
    <property type="match status" value="1"/>
</dbReference>